<protein>
    <submittedName>
        <fullName evidence="1">Uncharacterized protein</fullName>
    </submittedName>
</protein>
<dbReference type="AlphaFoldDB" id="A0A9Q0F4J9"/>
<keyword evidence="2" id="KW-1185">Reference proteome</keyword>
<dbReference type="EMBL" id="JAKUCV010007091">
    <property type="protein sequence ID" value="KAJ4824809.1"/>
    <property type="molecule type" value="Genomic_DNA"/>
</dbReference>
<evidence type="ECO:0000313" key="1">
    <source>
        <dbReference type="EMBL" id="KAJ4824809.1"/>
    </source>
</evidence>
<sequence length="418" mass="47467">MTSAMGWYGPLIDLSRAASRIGDFVQLLVFVHRSTPVQYKLSGGGELIRTDIQVGDDTLPFFSISLWKKQMGTAFVAGDVILLQNVKITKFGQVIDARTVQFSSVIRLIHPYESIISRGVDELIEKCHVGMTSAQKLRKVIKWLQRTGPAAIYNVRSNTFQNGRLPRNWKVPKQCESRNLFLLSELVHLRDSCKATFSASVGEIFLPITWRILGDTEKENMFLSQRINTVGESNIAEDFICIGCQHCGSPLYSENEDKLKQNFASLYCPRSSNHFHVVGLVYRPFMLYVWDESEYLPLLVRNKAAELLFGNIRAERVYSCYRWQKHVENSEQKDPSRGSIPKSTAFGSFCADKNLPEDGNDLHKDVNFYLVWLIVLRLLLQQGKNSLLKFEVAVNSSLDNENGKFELSSVSISCMEKN</sequence>
<dbReference type="Proteomes" id="UP001141552">
    <property type="component" value="Unassembled WGS sequence"/>
</dbReference>
<comment type="caution">
    <text evidence="1">The sequence shown here is derived from an EMBL/GenBank/DDBJ whole genome shotgun (WGS) entry which is preliminary data.</text>
</comment>
<dbReference type="PANTHER" id="PTHR38542">
    <property type="entry name" value="OS04G0450500 PROTEIN"/>
    <property type="match status" value="1"/>
</dbReference>
<proteinExistence type="predicted"/>
<organism evidence="1 2">
    <name type="scientific">Turnera subulata</name>
    <dbReference type="NCBI Taxonomy" id="218843"/>
    <lineage>
        <taxon>Eukaryota</taxon>
        <taxon>Viridiplantae</taxon>
        <taxon>Streptophyta</taxon>
        <taxon>Embryophyta</taxon>
        <taxon>Tracheophyta</taxon>
        <taxon>Spermatophyta</taxon>
        <taxon>Magnoliopsida</taxon>
        <taxon>eudicotyledons</taxon>
        <taxon>Gunneridae</taxon>
        <taxon>Pentapetalae</taxon>
        <taxon>rosids</taxon>
        <taxon>fabids</taxon>
        <taxon>Malpighiales</taxon>
        <taxon>Passifloraceae</taxon>
        <taxon>Turnera</taxon>
    </lineage>
</organism>
<reference evidence="1" key="2">
    <citation type="journal article" date="2023" name="Plants (Basel)">
        <title>Annotation of the Turnera subulata (Passifloraceae) Draft Genome Reveals the S-Locus Evolved after the Divergence of Turneroideae from Passifloroideae in a Stepwise Manner.</title>
        <authorList>
            <person name="Henning P.M."/>
            <person name="Roalson E.H."/>
            <person name="Mir W."/>
            <person name="McCubbin A.G."/>
            <person name="Shore J.S."/>
        </authorList>
    </citation>
    <scope>NUCLEOTIDE SEQUENCE</scope>
    <source>
        <strain evidence="1">F60SS</strain>
    </source>
</reference>
<dbReference type="PANTHER" id="PTHR38542:SF2">
    <property type="entry name" value="REPLICATION FACTOR A C-TERMINAL DOMAIN-CONTAINING PROTEIN"/>
    <property type="match status" value="1"/>
</dbReference>
<evidence type="ECO:0000313" key="2">
    <source>
        <dbReference type="Proteomes" id="UP001141552"/>
    </source>
</evidence>
<accession>A0A9Q0F4J9</accession>
<dbReference type="OrthoDB" id="2446218at2759"/>
<gene>
    <name evidence="1" type="ORF">Tsubulata_022149</name>
</gene>
<reference evidence="1" key="1">
    <citation type="submission" date="2022-02" db="EMBL/GenBank/DDBJ databases">
        <authorList>
            <person name="Henning P.M."/>
            <person name="McCubbin A.G."/>
            <person name="Shore J.S."/>
        </authorList>
    </citation>
    <scope>NUCLEOTIDE SEQUENCE</scope>
    <source>
        <strain evidence="1">F60SS</strain>
        <tissue evidence="1">Leaves</tissue>
    </source>
</reference>
<name>A0A9Q0F4J9_9ROSI</name>